<dbReference type="Gene3D" id="3.30.60.20">
    <property type="match status" value="1"/>
</dbReference>
<proteinExistence type="predicted"/>
<dbReference type="Pfam" id="PF00130">
    <property type="entry name" value="C1_1"/>
    <property type="match status" value="1"/>
</dbReference>
<dbReference type="GO" id="GO:0007165">
    <property type="term" value="P:signal transduction"/>
    <property type="evidence" value="ECO:0007669"/>
    <property type="project" value="InterPro"/>
</dbReference>
<evidence type="ECO:0000259" key="8">
    <source>
        <dbReference type="PROSITE" id="PS50951"/>
    </source>
</evidence>
<evidence type="ECO:0000313" key="9">
    <source>
        <dbReference type="Proteomes" id="UP001318040"/>
    </source>
</evidence>
<dbReference type="PANTHER" id="PTHR22738:SF10">
    <property type="entry name" value="RAS ASSOCIATION DOMAIN-CONTAINING PROTEIN 1 HOMOLOG"/>
    <property type="match status" value="1"/>
</dbReference>
<gene>
    <name evidence="10" type="primary">LOC116942353</name>
</gene>
<dbReference type="InterPro" id="IPR011524">
    <property type="entry name" value="SARAH_dom"/>
</dbReference>
<keyword evidence="3" id="KW-0479">Metal-binding</keyword>
<keyword evidence="2" id="KW-0493">Microtubule</keyword>
<keyword evidence="5" id="KW-0963">Cytoplasm</keyword>
<dbReference type="SUPFAM" id="SSF57889">
    <property type="entry name" value="Cysteine-rich domain"/>
    <property type="match status" value="1"/>
</dbReference>
<evidence type="ECO:0000259" key="7">
    <source>
        <dbReference type="PROSITE" id="PS50200"/>
    </source>
</evidence>
<evidence type="ECO:0000313" key="10">
    <source>
        <dbReference type="RefSeq" id="XP_032810034.1"/>
    </source>
</evidence>
<dbReference type="Pfam" id="PF16517">
    <property type="entry name" value="Nore1-SARAH"/>
    <property type="match status" value="1"/>
</dbReference>
<sequence length="350" mass="40262">MNIEHHQELTLLYPAMRMKGAFSPFRRKKVVHRHVRTIFDSTGSDPRLREEKGEGHEFRPYTNPQFCDLCGEFIWGVYKQSLRCRICKFTCHHRCRELIRLDCQRQRAQLGSTSEQELDEDGKVEQVQSQVLSREEIEQKIKLYNLRSSSKTSMVQQENGTFTGFIKVQLNLQRPVSVADDGRAHNALLQPVATPGPAGGGGGTCESTARRTTFYLPRGTEKQVHLSSTNTAREVIEALLRKFQVMDNPRKFALFQHSGPDGQVSKRKLTDEENPLHLRLLNGPDQTAMRFVMQENETGEVIWEAFTVPELQNFLRILKREEDAYVLKVQEKYDGYRQKLVEALATRKPG</sequence>
<dbReference type="SUPFAM" id="SSF54236">
    <property type="entry name" value="Ubiquitin-like"/>
    <property type="match status" value="1"/>
</dbReference>
<organism evidence="9 10">
    <name type="scientific">Petromyzon marinus</name>
    <name type="common">Sea lamprey</name>
    <dbReference type="NCBI Taxonomy" id="7757"/>
    <lineage>
        <taxon>Eukaryota</taxon>
        <taxon>Metazoa</taxon>
        <taxon>Chordata</taxon>
        <taxon>Craniata</taxon>
        <taxon>Vertebrata</taxon>
        <taxon>Cyclostomata</taxon>
        <taxon>Hyperoartia</taxon>
        <taxon>Petromyzontiformes</taxon>
        <taxon>Petromyzontidae</taxon>
        <taxon>Petromyzon</taxon>
    </lineage>
</organism>
<dbReference type="SMART" id="SM00314">
    <property type="entry name" value="RA"/>
    <property type="match status" value="1"/>
</dbReference>
<accession>A0AAJ7WTX4</accession>
<dbReference type="InterPro" id="IPR000159">
    <property type="entry name" value="RA_dom"/>
</dbReference>
<name>A0AAJ7WTX4_PETMA</name>
<feature type="domain" description="Ras-associating" evidence="7">
    <location>
        <begin position="204"/>
        <end position="298"/>
    </location>
</feature>
<keyword evidence="4" id="KW-0862">Zinc</keyword>
<dbReference type="CDD" id="cd21892">
    <property type="entry name" value="SARAH_RASSF5"/>
    <property type="match status" value="1"/>
</dbReference>
<evidence type="ECO:0000256" key="4">
    <source>
        <dbReference type="ARBA" id="ARBA00022833"/>
    </source>
</evidence>
<evidence type="ECO:0000256" key="2">
    <source>
        <dbReference type="ARBA" id="ARBA00022701"/>
    </source>
</evidence>
<dbReference type="PROSITE" id="PS50951">
    <property type="entry name" value="SARAH"/>
    <property type="match status" value="1"/>
</dbReference>
<dbReference type="InterPro" id="IPR002219">
    <property type="entry name" value="PKC_DAG/PE"/>
</dbReference>
<keyword evidence="9" id="KW-1185">Reference proteome</keyword>
<evidence type="ECO:0000256" key="3">
    <source>
        <dbReference type="ARBA" id="ARBA00022723"/>
    </source>
</evidence>
<dbReference type="InterPro" id="IPR033614">
    <property type="entry name" value="RASSF1-6"/>
</dbReference>
<dbReference type="GO" id="GO:0005874">
    <property type="term" value="C:microtubule"/>
    <property type="evidence" value="ECO:0007669"/>
    <property type="project" value="UniProtKB-KW"/>
</dbReference>
<keyword evidence="5" id="KW-0206">Cytoskeleton</keyword>
<dbReference type="AlphaFoldDB" id="A0AAJ7WTX4"/>
<dbReference type="Proteomes" id="UP001318040">
    <property type="component" value="Chromosome 14"/>
</dbReference>
<evidence type="ECO:0000259" key="6">
    <source>
        <dbReference type="PROSITE" id="PS50081"/>
    </source>
</evidence>
<evidence type="ECO:0000256" key="5">
    <source>
        <dbReference type="ARBA" id="ARBA00023212"/>
    </source>
</evidence>
<evidence type="ECO:0000256" key="1">
    <source>
        <dbReference type="ARBA" id="ARBA00004245"/>
    </source>
</evidence>
<comment type="subcellular location">
    <subcellularLocation>
        <location evidence="1">Cytoplasm</location>
        <location evidence="1">Cytoskeleton</location>
    </subcellularLocation>
</comment>
<feature type="domain" description="Phorbol-ester/DAG-type" evidence="6">
    <location>
        <begin position="55"/>
        <end position="103"/>
    </location>
</feature>
<dbReference type="Pfam" id="PF00788">
    <property type="entry name" value="RA"/>
    <property type="match status" value="1"/>
</dbReference>
<reference evidence="10" key="1">
    <citation type="submission" date="2025-08" db="UniProtKB">
        <authorList>
            <consortium name="RefSeq"/>
        </authorList>
    </citation>
    <scope>IDENTIFICATION</scope>
    <source>
        <tissue evidence="10">Sperm</tissue>
    </source>
</reference>
<feature type="domain" description="SARAH" evidence="8">
    <location>
        <begin position="300"/>
        <end position="347"/>
    </location>
</feature>
<dbReference type="CDD" id="cd20885">
    <property type="entry name" value="C1_RASSF1"/>
    <property type="match status" value="1"/>
</dbReference>
<dbReference type="KEGG" id="pmrn:116942353"/>
<dbReference type="PROSITE" id="PS00479">
    <property type="entry name" value="ZF_DAG_PE_1"/>
    <property type="match status" value="1"/>
</dbReference>
<dbReference type="Gene3D" id="1.20.5.110">
    <property type="match status" value="1"/>
</dbReference>
<dbReference type="PANTHER" id="PTHR22738">
    <property type="entry name" value="RASSF"/>
    <property type="match status" value="1"/>
</dbReference>
<dbReference type="PROSITE" id="PS50081">
    <property type="entry name" value="ZF_DAG_PE_2"/>
    <property type="match status" value="1"/>
</dbReference>
<dbReference type="SMART" id="SM00109">
    <property type="entry name" value="C1"/>
    <property type="match status" value="1"/>
</dbReference>
<dbReference type="Gene3D" id="3.10.20.90">
    <property type="entry name" value="Phosphatidylinositol 3-kinase Catalytic Subunit, Chain A, domain 1"/>
    <property type="match status" value="1"/>
</dbReference>
<dbReference type="PROSITE" id="PS50200">
    <property type="entry name" value="RA"/>
    <property type="match status" value="1"/>
</dbReference>
<dbReference type="RefSeq" id="XP_032810034.1">
    <property type="nucleotide sequence ID" value="XM_032954143.1"/>
</dbReference>
<dbReference type="GO" id="GO:0046872">
    <property type="term" value="F:metal ion binding"/>
    <property type="evidence" value="ECO:0007669"/>
    <property type="project" value="UniProtKB-KW"/>
</dbReference>
<protein>
    <submittedName>
        <fullName evidence="10">Ras association domain-containing protein 1-like isoform X1</fullName>
    </submittedName>
</protein>
<dbReference type="InterPro" id="IPR029071">
    <property type="entry name" value="Ubiquitin-like_domsf"/>
</dbReference>
<dbReference type="InterPro" id="IPR046349">
    <property type="entry name" value="C1-like_sf"/>
</dbReference>